<dbReference type="EMBL" id="JH993129">
    <property type="protein sequence ID" value="EKX33790.1"/>
    <property type="molecule type" value="Genomic_DNA"/>
</dbReference>
<dbReference type="GeneID" id="17290529"/>
<dbReference type="Proteomes" id="UP000011087">
    <property type="component" value="Unassembled WGS sequence"/>
</dbReference>
<protein>
    <submittedName>
        <fullName evidence="1 2">Uncharacterized protein</fullName>
    </submittedName>
</protein>
<dbReference type="PaxDb" id="55529-EKX33790"/>
<keyword evidence="3" id="KW-1185">Reference proteome</keyword>
<sequence>MDKKEKAKPELTMPRSSSDWDTSVLSLMFHWITYENERNMQARKQRTDCIHSARHAFLHVIVANDP</sequence>
<reference evidence="3" key="2">
    <citation type="submission" date="2012-11" db="EMBL/GenBank/DDBJ databases">
        <authorList>
            <person name="Kuo A."/>
            <person name="Curtis B.A."/>
            <person name="Tanifuji G."/>
            <person name="Burki F."/>
            <person name="Gruber A."/>
            <person name="Irimia M."/>
            <person name="Maruyama S."/>
            <person name="Arias M.C."/>
            <person name="Ball S.G."/>
            <person name="Gile G.H."/>
            <person name="Hirakawa Y."/>
            <person name="Hopkins J.F."/>
            <person name="Rensing S.A."/>
            <person name="Schmutz J."/>
            <person name="Symeonidi A."/>
            <person name="Elias M."/>
            <person name="Eveleigh R.J."/>
            <person name="Herman E.K."/>
            <person name="Klute M.J."/>
            <person name="Nakayama T."/>
            <person name="Obornik M."/>
            <person name="Reyes-Prieto A."/>
            <person name="Armbrust E.V."/>
            <person name="Aves S.J."/>
            <person name="Beiko R.G."/>
            <person name="Coutinho P."/>
            <person name="Dacks J.B."/>
            <person name="Durnford D.G."/>
            <person name="Fast N.M."/>
            <person name="Green B.R."/>
            <person name="Grisdale C."/>
            <person name="Hempe F."/>
            <person name="Henrissat B."/>
            <person name="Hoppner M.P."/>
            <person name="Ishida K.-I."/>
            <person name="Kim E."/>
            <person name="Koreny L."/>
            <person name="Kroth P.G."/>
            <person name="Liu Y."/>
            <person name="Malik S.-B."/>
            <person name="Maier U.G."/>
            <person name="McRose D."/>
            <person name="Mock T."/>
            <person name="Neilson J.A."/>
            <person name="Onodera N.T."/>
            <person name="Poole A.M."/>
            <person name="Pritham E.J."/>
            <person name="Richards T.A."/>
            <person name="Rocap G."/>
            <person name="Roy S.W."/>
            <person name="Sarai C."/>
            <person name="Schaack S."/>
            <person name="Shirato S."/>
            <person name="Slamovits C.H."/>
            <person name="Spencer D.F."/>
            <person name="Suzuki S."/>
            <person name="Worden A.Z."/>
            <person name="Zauner S."/>
            <person name="Barry K."/>
            <person name="Bell C."/>
            <person name="Bharti A.K."/>
            <person name="Crow J.A."/>
            <person name="Grimwood J."/>
            <person name="Kramer R."/>
            <person name="Lindquist E."/>
            <person name="Lucas S."/>
            <person name="Salamov A."/>
            <person name="McFadden G.I."/>
            <person name="Lane C.E."/>
            <person name="Keeling P.J."/>
            <person name="Gray M.W."/>
            <person name="Grigoriev I.V."/>
            <person name="Archibald J.M."/>
        </authorList>
    </citation>
    <scope>NUCLEOTIDE SEQUENCE</scope>
    <source>
        <strain evidence="3">CCMP2712</strain>
    </source>
</reference>
<name>L1IDA7_GUITC</name>
<dbReference type="KEGG" id="gtt:GUITHDRAFT_155932"/>
<accession>L1IDA7</accession>
<dbReference type="AlphaFoldDB" id="L1IDA7"/>
<dbReference type="EnsemblProtists" id="EKX33790">
    <property type="protein sequence ID" value="EKX33790"/>
    <property type="gene ID" value="GUITHDRAFT_155932"/>
</dbReference>
<dbReference type="RefSeq" id="XP_005820770.1">
    <property type="nucleotide sequence ID" value="XM_005820713.1"/>
</dbReference>
<dbReference type="HOGENOM" id="CLU_2836640_0_0_1"/>
<proteinExistence type="predicted"/>
<gene>
    <name evidence="1" type="ORF">GUITHDRAFT_155932</name>
</gene>
<evidence type="ECO:0000313" key="2">
    <source>
        <dbReference type="EnsemblProtists" id="EKX33790"/>
    </source>
</evidence>
<reference evidence="1 3" key="1">
    <citation type="journal article" date="2012" name="Nature">
        <title>Algal genomes reveal evolutionary mosaicism and the fate of nucleomorphs.</title>
        <authorList>
            <consortium name="DOE Joint Genome Institute"/>
            <person name="Curtis B.A."/>
            <person name="Tanifuji G."/>
            <person name="Burki F."/>
            <person name="Gruber A."/>
            <person name="Irimia M."/>
            <person name="Maruyama S."/>
            <person name="Arias M.C."/>
            <person name="Ball S.G."/>
            <person name="Gile G.H."/>
            <person name="Hirakawa Y."/>
            <person name="Hopkins J.F."/>
            <person name="Kuo A."/>
            <person name="Rensing S.A."/>
            <person name="Schmutz J."/>
            <person name="Symeonidi A."/>
            <person name="Elias M."/>
            <person name="Eveleigh R.J."/>
            <person name="Herman E.K."/>
            <person name="Klute M.J."/>
            <person name="Nakayama T."/>
            <person name="Obornik M."/>
            <person name="Reyes-Prieto A."/>
            <person name="Armbrust E.V."/>
            <person name="Aves S.J."/>
            <person name="Beiko R.G."/>
            <person name="Coutinho P."/>
            <person name="Dacks J.B."/>
            <person name="Durnford D.G."/>
            <person name="Fast N.M."/>
            <person name="Green B.R."/>
            <person name="Grisdale C.J."/>
            <person name="Hempel F."/>
            <person name="Henrissat B."/>
            <person name="Hoppner M.P."/>
            <person name="Ishida K."/>
            <person name="Kim E."/>
            <person name="Koreny L."/>
            <person name="Kroth P.G."/>
            <person name="Liu Y."/>
            <person name="Malik S.B."/>
            <person name="Maier U.G."/>
            <person name="McRose D."/>
            <person name="Mock T."/>
            <person name="Neilson J.A."/>
            <person name="Onodera N.T."/>
            <person name="Poole A.M."/>
            <person name="Pritham E.J."/>
            <person name="Richards T.A."/>
            <person name="Rocap G."/>
            <person name="Roy S.W."/>
            <person name="Sarai C."/>
            <person name="Schaack S."/>
            <person name="Shirato S."/>
            <person name="Slamovits C.H."/>
            <person name="Spencer D.F."/>
            <person name="Suzuki S."/>
            <person name="Worden A.Z."/>
            <person name="Zauner S."/>
            <person name="Barry K."/>
            <person name="Bell C."/>
            <person name="Bharti A.K."/>
            <person name="Crow J.A."/>
            <person name="Grimwood J."/>
            <person name="Kramer R."/>
            <person name="Lindquist E."/>
            <person name="Lucas S."/>
            <person name="Salamov A."/>
            <person name="McFadden G.I."/>
            <person name="Lane C.E."/>
            <person name="Keeling P.J."/>
            <person name="Gray M.W."/>
            <person name="Grigoriev I.V."/>
            <person name="Archibald J.M."/>
        </authorList>
    </citation>
    <scope>NUCLEOTIDE SEQUENCE</scope>
    <source>
        <strain evidence="1 3">CCMP2712</strain>
    </source>
</reference>
<reference evidence="2" key="3">
    <citation type="submission" date="2016-03" db="UniProtKB">
        <authorList>
            <consortium name="EnsemblProtists"/>
        </authorList>
    </citation>
    <scope>IDENTIFICATION</scope>
</reference>
<organism evidence="1">
    <name type="scientific">Guillardia theta (strain CCMP2712)</name>
    <name type="common">Cryptophyte</name>
    <dbReference type="NCBI Taxonomy" id="905079"/>
    <lineage>
        <taxon>Eukaryota</taxon>
        <taxon>Cryptophyceae</taxon>
        <taxon>Pyrenomonadales</taxon>
        <taxon>Geminigeraceae</taxon>
        <taxon>Guillardia</taxon>
    </lineage>
</organism>
<evidence type="ECO:0000313" key="1">
    <source>
        <dbReference type="EMBL" id="EKX33790.1"/>
    </source>
</evidence>
<evidence type="ECO:0000313" key="3">
    <source>
        <dbReference type="Proteomes" id="UP000011087"/>
    </source>
</evidence>